<dbReference type="EMBL" id="UAWC01000024">
    <property type="protein sequence ID" value="SQB35538.1"/>
    <property type="molecule type" value="Genomic_DNA"/>
</dbReference>
<dbReference type="GO" id="GO:0009055">
    <property type="term" value="F:electron transfer activity"/>
    <property type="evidence" value="ECO:0007669"/>
    <property type="project" value="InterPro"/>
</dbReference>
<dbReference type="STRING" id="1494.SAMN05216497_10367"/>
<dbReference type="InterPro" id="IPR014730">
    <property type="entry name" value="ETF_a/b_N"/>
</dbReference>
<dbReference type="CDD" id="cd01714">
    <property type="entry name" value="ETF_beta"/>
    <property type="match status" value="1"/>
</dbReference>
<reference evidence="3 5" key="1">
    <citation type="submission" date="2016-10" db="EMBL/GenBank/DDBJ databases">
        <authorList>
            <person name="Varghese N."/>
            <person name="Submissions S."/>
        </authorList>
    </citation>
    <scope>NUCLEOTIDE SEQUENCE [LARGE SCALE GENOMIC DNA]</scope>
    <source>
        <strain evidence="3 5">NLAE-zl-C224</strain>
    </source>
</reference>
<evidence type="ECO:0000256" key="1">
    <source>
        <dbReference type="ARBA" id="ARBA00042002"/>
    </source>
</evidence>
<protein>
    <recommendedName>
        <fullName evidence="1">Electron transfer flavoprotein small subunit</fullName>
    </recommendedName>
</protein>
<dbReference type="Proteomes" id="UP000198811">
    <property type="component" value="Unassembled WGS sequence"/>
</dbReference>
<keyword evidence="5" id="KW-1185">Reference proteome</keyword>
<dbReference type="Pfam" id="PF01012">
    <property type="entry name" value="ETF"/>
    <property type="match status" value="1"/>
</dbReference>
<proteinExistence type="predicted"/>
<accession>A0A240APL3</accession>
<evidence type="ECO:0000313" key="6">
    <source>
        <dbReference type="Proteomes" id="UP000250223"/>
    </source>
</evidence>
<dbReference type="SUPFAM" id="SSF52402">
    <property type="entry name" value="Adenine nucleotide alpha hydrolases-like"/>
    <property type="match status" value="1"/>
</dbReference>
<gene>
    <name evidence="4" type="primary">etfB_1</name>
    <name evidence="4" type="ORF">NCTC13028_02049</name>
    <name evidence="3" type="ORF">SAMN05216497_10367</name>
</gene>
<evidence type="ECO:0000259" key="2">
    <source>
        <dbReference type="SMART" id="SM00893"/>
    </source>
</evidence>
<feature type="domain" description="Electron transfer flavoprotein alpha/beta-subunit N-terminal" evidence="2">
    <location>
        <begin position="22"/>
        <end position="214"/>
    </location>
</feature>
<organism evidence="4 6">
    <name type="scientific">Clostridium cochlearium</name>
    <dbReference type="NCBI Taxonomy" id="1494"/>
    <lineage>
        <taxon>Bacteria</taxon>
        <taxon>Bacillati</taxon>
        <taxon>Bacillota</taxon>
        <taxon>Clostridia</taxon>
        <taxon>Eubacteriales</taxon>
        <taxon>Clostridiaceae</taxon>
        <taxon>Clostridium</taxon>
    </lineage>
</organism>
<evidence type="ECO:0000313" key="3">
    <source>
        <dbReference type="EMBL" id="SDK95819.1"/>
    </source>
</evidence>
<dbReference type="PIRSF" id="PIRSF000090">
    <property type="entry name" value="Beta-ETF"/>
    <property type="match status" value="1"/>
</dbReference>
<dbReference type="Proteomes" id="UP000250223">
    <property type="component" value="Unassembled WGS sequence"/>
</dbReference>
<dbReference type="EMBL" id="FNGL01000003">
    <property type="protein sequence ID" value="SDK95819.1"/>
    <property type="molecule type" value="Genomic_DNA"/>
</dbReference>
<dbReference type="AlphaFoldDB" id="A0A240APL3"/>
<name>A0A240APL3_CLOCO</name>
<dbReference type="PANTHER" id="PTHR21294">
    <property type="entry name" value="ELECTRON TRANSFER FLAVOPROTEIN BETA-SUBUNIT"/>
    <property type="match status" value="1"/>
</dbReference>
<dbReference type="GeneID" id="70577734"/>
<evidence type="ECO:0000313" key="4">
    <source>
        <dbReference type="EMBL" id="SQB35538.1"/>
    </source>
</evidence>
<dbReference type="PANTHER" id="PTHR21294:SF17">
    <property type="entry name" value="PROTEIN FIXA"/>
    <property type="match status" value="1"/>
</dbReference>
<reference evidence="4 6" key="2">
    <citation type="submission" date="2018-06" db="EMBL/GenBank/DDBJ databases">
        <authorList>
            <consortium name="Pathogen Informatics"/>
            <person name="Doyle S."/>
        </authorList>
    </citation>
    <scope>NUCLEOTIDE SEQUENCE [LARGE SCALE GENOMIC DNA]</scope>
    <source>
        <strain evidence="4 6">NCTC13028</strain>
    </source>
</reference>
<dbReference type="InterPro" id="IPR014729">
    <property type="entry name" value="Rossmann-like_a/b/a_fold"/>
</dbReference>
<evidence type="ECO:0000313" key="5">
    <source>
        <dbReference type="Proteomes" id="UP000198811"/>
    </source>
</evidence>
<dbReference type="Gene3D" id="3.40.50.620">
    <property type="entry name" value="HUPs"/>
    <property type="match status" value="1"/>
</dbReference>
<dbReference type="InterPro" id="IPR033948">
    <property type="entry name" value="ETF_beta_N"/>
</dbReference>
<dbReference type="InterPro" id="IPR012255">
    <property type="entry name" value="ETF_b"/>
</dbReference>
<dbReference type="RefSeq" id="WP_089863808.1">
    <property type="nucleotide sequence ID" value="NZ_CP173238.1"/>
</dbReference>
<dbReference type="OrthoDB" id="9804960at2"/>
<sequence>MKIVVCIKQVPDTTEVRIDPIKGTLIREGVPSIINPDDKNAIEEALRIKEKIKDTTVIVVTMGPLQSESALREALAMGVDKAILLSDRKFAGSDTLATSYILSSAIKKIGGYDIIFCGRQAIDGDTAQVGPGIAEHLNIPQITYVSDLNINGNKIIANRNIEEGSYVIKSKMPILLTAIKELNEPRYPSIDGIYKAHREKTIDIWTAKDLDIDEKKIGLNGSPTNVKKSFTPSVSFEGEILEGTVEEVSYKLVSKFREKQII</sequence>
<dbReference type="SMART" id="SM00893">
    <property type="entry name" value="ETF"/>
    <property type="match status" value="1"/>
</dbReference>